<reference evidence="2 3" key="1">
    <citation type="journal article" date="2015" name="Nature">
        <title>rRNA introns, odd ribosomes, and small enigmatic genomes across a large radiation of phyla.</title>
        <authorList>
            <person name="Brown C.T."/>
            <person name="Hug L.A."/>
            <person name="Thomas B.C."/>
            <person name="Sharon I."/>
            <person name="Castelle C.J."/>
            <person name="Singh A."/>
            <person name="Wilkins M.J."/>
            <person name="Williams K.H."/>
            <person name="Banfield J.F."/>
        </authorList>
    </citation>
    <scope>NUCLEOTIDE SEQUENCE [LARGE SCALE GENOMIC DNA]</scope>
</reference>
<organism evidence="2 3">
    <name type="scientific">Candidatus Amesbacteria bacterium GW2011_GWC2_47_8</name>
    <dbReference type="NCBI Taxonomy" id="1618367"/>
    <lineage>
        <taxon>Bacteria</taxon>
        <taxon>Candidatus Amesiibacteriota</taxon>
    </lineage>
</organism>
<dbReference type="EMBL" id="LCOT01000003">
    <property type="protein sequence ID" value="KKU84819.1"/>
    <property type="molecule type" value="Genomic_DNA"/>
</dbReference>
<dbReference type="AlphaFoldDB" id="A0A0G1TSS7"/>
<gene>
    <name evidence="2" type="ORF">UY11_C0003G0030</name>
</gene>
<evidence type="ECO:0000313" key="2">
    <source>
        <dbReference type="EMBL" id="KKU84819.1"/>
    </source>
</evidence>
<dbReference type="Proteomes" id="UP000034265">
    <property type="component" value="Unassembled WGS sequence"/>
</dbReference>
<evidence type="ECO:0000256" key="1">
    <source>
        <dbReference type="SAM" id="MobiDB-lite"/>
    </source>
</evidence>
<evidence type="ECO:0000313" key="3">
    <source>
        <dbReference type="Proteomes" id="UP000034265"/>
    </source>
</evidence>
<name>A0A0G1TSS7_9BACT</name>
<comment type="caution">
    <text evidence="2">The sequence shown here is derived from an EMBL/GenBank/DDBJ whole genome shotgun (WGS) entry which is preliminary data.</text>
</comment>
<proteinExistence type="predicted"/>
<sequence>MVKSGSQAPSSSGLGRQVLILKIVGSNPTGVTKKEIEDSQGGALATPPPVASALKA</sequence>
<accession>A0A0G1TSS7</accession>
<feature type="region of interest" description="Disordered" evidence="1">
    <location>
        <begin position="30"/>
        <end position="56"/>
    </location>
</feature>
<protein>
    <submittedName>
        <fullName evidence="2">Uncharacterized protein</fullName>
    </submittedName>
</protein>